<proteinExistence type="predicted"/>
<dbReference type="Proteomes" id="UP000199048">
    <property type="component" value="Unassembled WGS sequence"/>
</dbReference>
<reference evidence="2" key="1">
    <citation type="submission" date="2016-10" db="EMBL/GenBank/DDBJ databases">
        <authorList>
            <person name="Varghese N."/>
            <person name="Submissions S."/>
        </authorList>
    </citation>
    <scope>NUCLEOTIDE SEQUENCE [LARGE SCALE GENOMIC DNA]</scope>
    <source>
        <strain evidence="2">BL36</strain>
    </source>
</reference>
<evidence type="ECO:0000313" key="1">
    <source>
        <dbReference type="EMBL" id="SFM61317.1"/>
    </source>
</evidence>
<protein>
    <submittedName>
        <fullName evidence="1">Uncharacterized protein</fullName>
    </submittedName>
</protein>
<dbReference type="EMBL" id="FOTK01000041">
    <property type="protein sequence ID" value="SFM61317.1"/>
    <property type="molecule type" value="Genomic_DNA"/>
</dbReference>
<organism evidence="1 2">
    <name type="scientific">Methylobacterium pseudosasicola</name>
    <dbReference type="NCBI Taxonomy" id="582667"/>
    <lineage>
        <taxon>Bacteria</taxon>
        <taxon>Pseudomonadati</taxon>
        <taxon>Pseudomonadota</taxon>
        <taxon>Alphaproteobacteria</taxon>
        <taxon>Hyphomicrobiales</taxon>
        <taxon>Methylobacteriaceae</taxon>
        <taxon>Methylobacterium</taxon>
    </lineage>
</organism>
<keyword evidence="2" id="KW-1185">Reference proteome</keyword>
<accession>A0A1I4S9W8</accession>
<name>A0A1I4S9W8_9HYPH</name>
<evidence type="ECO:0000313" key="2">
    <source>
        <dbReference type="Proteomes" id="UP000199048"/>
    </source>
</evidence>
<sequence length="101" mass="11152">MSLWPWTDIVETAMGGMGDVVRLTAENTVTNLRRLIVPTSPLEIAMEDALLASDALAQDLDRRGFFQPAVREEARVALNALTWWLGSAKPAEQTKEIGLGW</sequence>
<gene>
    <name evidence="1" type="ORF">SAMN05192568_104110</name>
</gene>
<dbReference type="AlphaFoldDB" id="A0A1I4S9W8"/>